<dbReference type="InterPro" id="IPR008928">
    <property type="entry name" value="6-hairpin_glycosidase_sf"/>
</dbReference>
<sequence>MFAHIEHPLLPQFQRAASYIASCQQADGAIRWFDQGKLDPWDHTEAAMALGIAGREDLAINAFRWLAQQQQANGSWQANYFLAPCDQDIDDTKVETNFVAYPATGLWHHYLIFSNTQTLRDFYPMVRAAIDYVVSQQTAHGDIQWAQSQREPLPRDALVTACSSVLRSLECAVNIAITLGEPNAHWQLAHRRLADALRNKPWRFDRTWESKRRFSMDWFYPILAGIYSEQEAQLRLEQRWHEFVVSDLGCRCVSDEPWVTAAESSELVLACVAAGWRDRAESIHRWLSQWQDTDGGFWTGYSFRDKVIWPQEKTSWTGAAYLLAADALFQFTPAHDLLTRPHRIRASCAVTPPETPPDSPA</sequence>
<keyword evidence="2" id="KW-1185">Reference proteome</keyword>
<evidence type="ECO:0000313" key="1">
    <source>
        <dbReference type="EMBL" id="ACR12047.1"/>
    </source>
</evidence>
<organism evidence="1 2">
    <name type="scientific">Teredinibacter turnerae (strain ATCC 39867 / T7901)</name>
    <dbReference type="NCBI Taxonomy" id="377629"/>
    <lineage>
        <taxon>Bacteria</taxon>
        <taxon>Pseudomonadati</taxon>
        <taxon>Pseudomonadota</taxon>
        <taxon>Gammaproteobacteria</taxon>
        <taxon>Cellvibrionales</taxon>
        <taxon>Cellvibrionaceae</taxon>
        <taxon>Teredinibacter</taxon>
    </lineage>
</organism>
<dbReference type="GO" id="GO:0005975">
    <property type="term" value="P:carbohydrate metabolic process"/>
    <property type="evidence" value="ECO:0007669"/>
    <property type="project" value="InterPro"/>
</dbReference>
<dbReference type="InterPro" id="IPR012341">
    <property type="entry name" value="6hp_glycosidase-like_sf"/>
</dbReference>
<dbReference type="Gene3D" id="1.50.10.10">
    <property type="match status" value="1"/>
</dbReference>
<dbReference type="HOGENOM" id="CLU_764792_0_0_6"/>
<dbReference type="eggNOG" id="COG3387">
    <property type="taxonomic scope" value="Bacteria"/>
</dbReference>
<evidence type="ECO:0008006" key="3">
    <source>
        <dbReference type="Google" id="ProtNLM"/>
    </source>
</evidence>
<dbReference type="OrthoDB" id="9758578at2"/>
<dbReference type="KEGG" id="ttu:TERTU_0411"/>
<accession>C5BME7</accession>
<dbReference type="EMBL" id="CP001614">
    <property type="protein sequence ID" value="ACR12047.1"/>
    <property type="molecule type" value="Genomic_DNA"/>
</dbReference>
<evidence type="ECO:0000313" key="2">
    <source>
        <dbReference type="Proteomes" id="UP000009080"/>
    </source>
</evidence>
<name>C5BME7_TERTT</name>
<proteinExistence type="predicted"/>
<reference evidence="1 2" key="1">
    <citation type="journal article" date="2009" name="PLoS ONE">
        <title>The complete genome of Teredinibacter turnerae T7901: an intracellular endosymbiont of marine wood-boring bivalves (shipworms).</title>
        <authorList>
            <person name="Yang J.C."/>
            <person name="Madupu R."/>
            <person name="Durkin A.S."/>
            <person name="Ekborg N.A."/>
            <person name="Pedamallu C.S."/>
            <person name="Hostetler J.B."/>
            <person name="Radune D."/>
            <person name="Toms B.S."/>
            <person name="Henrissat B."/>
            <person name="Coutinho P.M."/>
            <person name="Schwarz S."/>
            <person name="Field L."/>
            <person name="Trindade-Silva A.E."/>
            <person name="Soares C.A.G."/>
            <person name="Elshahawi S."/>
            <person name="Hanora A."/>
            <person name="Schmidt E.W."/>
            <person name="Haygood M.G."/>
            <person name="Posfai J."/>
            <person name="Benner J."/>
            <person name="Madinger C."/>
            <person name="Nove J."/>
            <person name="Anton B."/>
            <person name="Chaudhary K."/>
            <person name="Foster J."/>
            <person name="Holman A."/>
            <person name="Kumar S."/>
            <person name="Lessard P.A."/>
            <person name="Luyten Y.A."/>
            <person name="Slatko B."/>
            <person name="Wood N."/>
            <person name="Wu B."/>
            <person name="Teplitski M."/>
            <person name="Mougous J.D."/>
            <person name="Ward N."/>
            <person name="Eisen J.A."/>
            <person name="Badger J.H."/>
            <person name="Distel D.L."/>
        </authorList>
    </citation>
    <scope>NUCLEOTIDE SEQUENCE [LARGE SCALE GENOMIC DNA]</scope>
    <source>
        <strain evidence="2">ATCC 39867 / T7901</strain>
    </source>
</reference>
<dbReference type="SUPFAM" id="SSF48208">
    <property type="entry name" value="Six-hairpin glycosidases"/>
    <property type="match status" value="1"/>
</dbReference>
<dbReference type="STRING" id="377629.TERTU_0411"/>
<dbReference type="Proteomes" id="UP000009080">
    <property type="component" value="Chromosome"/>
</dbReference>
<dbReference type="RefSeq" id="WP_015818159.1">
    <property type="nucleotide sequence ID" value="NC_012997.1"/>
</dbReference>
<gene>
    <name evidence="1" type="ordered locus">TERTU_0411</name>
</gene>
<dbReference type="AlphaFoldDB" id="C5BME7"/>
<protein>
    <recommendedName>
        <fullName evidence="3">Prenyltransferase</fullName>
    </recommendedName>
</protein>